<dbReference type="SUPFAM" id="SSF161098">
    <property type="entry name" value="MetI-like"/>
    <property type="match status" value="1"/>
</dbReference>
<dbReference type="Gene3D" id="1.10.3720.10">
    <property type="entry name" value="MetI-like"/>
    <property type="match status" value="1"/>
</dbReference>
<feature type="transmembrane region" description="Helical" evidence="5">
    <location>
        <begin position="204"/>
        <end position="225"/>
    </location>
</feature>
<keyword evidence="5" id="KW-0813">Transport</keyword>
<dbReference type="OrthoDB" id="9794684at2"/>
<evidence type="ECO:0000256" key="3">
    <source>
        <dbReference type="ARBA" id="ARBA00022989"/>
    </source>
</evidence>
<evidence type="ECO:0000256" key="5">
    <source>
        <dbReference type="RuleBase" id="RU363032"/>
    </source>
</evidence>
<dbReference type="InterPro" id="IPR035906">
    <property type="entry name" value="MetI-like_sf"/>
</dbReference>
<comment type="caution">
    <text evidence="7">The sequence shown here is derived from an EMBL/GenBank/DDBJ whole genome shotgun (WGS) entry which is preliminary data.</text>
</comment>
<feature type="domain" description="ABC transmembrane type-1" evidence="6">
    <location>
        <begin position="92"/>
        <end position="283"/>
    </location>
</feature>
<dbReference type="AlphaFoldDB" id="A0A510VAS7"/>
<keyword evidence="8" id="KW-1185">Reference proteome</keyword>
<protein>
    <submittedName>
        <fullName evidence="7">ABC transporter permease</fullName>
    </submittedName>
</protein>
<dbReference type="Proteomes" id="UP000321118">
    <property type="component" value="Unassembled WGS sequence"/>
</dbReference>
<evidence type="ECO:0000313" key="8">
    <source>
        <dbReference type="Proteomes" id="UP000321118"/>
    </source>
</evidence>
<feature type="transmembrane region" description="Helical" evidence="5">
    <location>
        <begin position="127"/>
        <end position="152"/>
    </location>
</feature>
<organism evidence="7 8">
    <name type="scientific">Cellulomonas xylanilytica</name>
    <dbReference type="NCBI Taxonomy" id="233583"/>
    <lineage>
        <taxon>Bacteria</taxon>
        <taxon>Bacillati</taxon>
        <taxon>Actinomycetota</taxon>
        <taxon>Actinomycetes</taxon>
        <taxon>Micrococcales</taxon>
        <taxon>Cellulomonadaceae</taxon>
        <taxon>Cellulomonas</taxon>
    </lineage>
</organism>
<dbReference type="InterPro" id="IPR000515">
    <property type="entry name" value="MetI-like"/>
</dbReference>
<proteinExistence type="inferred from homology"/>
<accession>A0A510VAS7</accession>
<dbReference type="EMBL" id="BJUB01000008">
    <property type="protein sequence ID" value="GEK22275.1"/>
    <property type="molecule type" value="Genomic_DNA"/>
</dbReference>
<comment type="similarity">
    <text evidence="5">Belongs to the binding-protein-dependent transport system permease family.</text>
</comment>
<evidence type="ECO:0000259" key="6">
    <source>
        <dbReference type="PROSITE" id="PS50928"/>
    </source>
</evidence>
<dbReference type="Pfam" id="PF00528">
    <property type="entry name" value="BPD_transp_1"/>
    <property type="match status" value="1"/>
</dbReference>
<keyword evidence="4 5" id="KW-0472">Membrane</keyword>
<comment type="subcellular location">
    <subcellularLocation>
        <location evidence="5">Cell membrane</location>
        <topology evidence="5">Multi-pass membrane protein</topology>
    </subcellularLocation>
    <subcellularLocation>
        <location evidence="1">Membrane</location>
        <topology evidence="1">Multi-pass membrane protein</topology>
    </subcellularLocation>
</comment>
<dbReference type="PANTHER" id="PTHR43879:SF1">
    <property type="entry name" value="GLUCOSE IMPORT SYSTEM PERMEASE PROTEIN GLCU"/>
    <property type="match status" value="1"/>
</dbReference>
<feature type="transmembrane region" description="Helical" evidence="5">
    <location>
        <begin position="36"/>
        <end position="58"/>
    </location>
</feature>
<feature type="transmembrane region" description="Helical" evidence="5">
    <location>
        <begin position="164"/>
        <end position="183"/>
    </location>
</feature>
<keyword evidence="2 5" id="KW-0812">Transmembrane</keyword>
<dbReference type="GO" id="GO:0005886">
    <property type="term" value="C:plasma membrane"/>
    <property type="evidence" value="ECO:0007669"/>
    <property type="project" value="UniProtKB-SubCell"/>
</dbReference>
<gene>
    <name evidence="7" type="ORF">CXY01_27950</name>
</gene>
<evidence type="ECO:0000256" key="4">
    <source>
        <dbReference type="ARBA" id="ARBA00023136"/>
    </source>
</evidence>
<name>A0A510VAS7_9CELL</name>
<evidence type="ECO:0000256" key="1">
    <source>
        <dbReference type="ARBA" id="ARBA00004141"/>
    </source>
</evidence>
<sequence>MTVVTPAEFTAPLGTPLSIEPSKKNSRFSKGRTAKYALLIFFTLLVLIPVYVLIVTSFKGQGDASPARAWNLPQIWTTENWTGAWQALSPSLWRTFQMVIPAAIISSFLGSMNGFVLARWRFKGADIVFTLILFGMFIPYQAVMIPLLQLMLGAGIPSGVPSLIILHVIYGLPITTLIFRNYYMSIPEELVEAARVDGAGMLRTYWSVVLPISIPSFVVVLIWQFTSAWNDFLFAVFFSSSQNGPVTLALNNLANGALLTNYGISMAGALLASLPTLLVYILLGKYFIGGLMSGSVKG</sequence>
<dbReference type="PANTHER" id="PTHR43879">
    <property type="entry name" value="ABC TRANSPORTER PERMEASE PROTEIN"/>
    <property type="match status" value="1"/>
</dbReference>
<feature type="transmembrane region" description="Helical" evidence="5">
    <location>
        <begin position="98"/>
        <end position="120"/>
    </location>
</feature>
<dbReference type="CDD" id="cd06261">
    <property type="entry name" value="TM_PBP2"/>
    <property type="match status" value="1"/>
</dbReference>
<evidence type="ECO:0000313" key="7">
    <source>
        <dbReference type="EMBL" id="GEK22275.1"/>
    </source>
</evidence>
<dbReference type="GO" id="GO:0055085">
    <property type="term" value="P:transmembrane transport"/>
    <property type="evidence" value="ECO:0007669"/>
    <property type="project" value="InterPro"/>
</dbReference>
<evidence type="ECO:0000256" key="2">
    <source>
        <dbReference type="ARBA" id="ARBA00022692"/>
    </source>
</evidence>
<feature type="transmembrane region" description="Helical" evidence="5">
    <location>
        <begin position="262"/>
        <end position="283"/>
    </location>
</feature>
<reference evidence="7 8" key="1">
    <citation type="submission" date="2019-07" db="EMBL/GenBank/DDBJ databases">
        <title>Whole genome shotgun sequence of Cellulomonas xylanilytica NBRC 101102.</title>
        <authorList>
            <person name="Hosoyama A."/>
            <person name="Uohara A."/>
            <person name="Ohji S."/>
            <person name="Ichikawa N."/>
        </authorList>
    </citation>
    <scope>NUCLEOTIDE SEQUENCE [LARGE SCALE GENOMIC DNA]</scope>
    <source>
        <strain evidence="7 8">NBRC 101102</strain>
    </source>
</reference>
<dbReference type="RefSeq" id="WP_146928026.1">
    <property type="nucleotide sequence ID" value="NZ_BJUB01000008.1"/>
</dbReference>
<dbReference type="PROSITE" id="PS50928">
    <property type="entry name" value="ABC_TM1"/>
    <property type="match status" value="1"/>
</dbReference>
<keyword evidence="3 5" id="KW-1133">Transmembrane helix</keyword>